<proteinExistence type="predicted"/>
<feature type="domain" description="Hemerythrin-like" evidence="2">
    <location>
        <begin position="8"/>
        <end position="105"/>
    </location>
</feature>
<dbReference type="Proteomes" id="UP000284824">
    <property type="component" value="Unassembled WGS sequence"/>
</dbReference>
<dbReference type="AlphaFoldDB" id="A0A438M6N1"/>
<sequence>MFAQLTTETDPQARRRIADAVTIELVRHSVAEEMHLYPAVRQYVPNGDAIADKELSDHAEVERVLNELEKTDTAAAADFDALVRRLVADVTSHVQDEENNLFPALAEHAASENLLELGQKVQSAKEKAPTRPHPSAPPATAEQAAGSRRGAGRPRP</sequence>
<gene>
    <name evidence="3" type="ORF">EDD27_3882</name>
</gene>
<evidence type="ECO:0000259" key="2">
    <source>
        <dbReference type="Pfam" id="PF01814"/>
    </source>
</evidence>
<evidence type="ECO:0000313" key="4">
    <source>
        <dbReference type="Proteomes" id="UP000284824"/>
    </source>
</evidence>
<dbReference type="Gene3D" id="1.20.120.520">
    <property type="entry name" value="nmb1532 protein domain like"/>
    <property type="match status" value="1"/>
</dbReference>
<dbReference type="RefSeq" id="WP_241564126.1">
    <property type="nucleotide sequence ID" value="NZ_SAUN01000001.1"/>
</dbReference>
<evidence type="ECO:0000313" key="3">
    <source>
        <dbReference type="EMBL" id="RVX41360.1"/>
    </source>
</evidence>
<reference evidence="3 4" key="1">
    <citation type="submission" date="2019-01" db="EMBL/GenBank/DDBJ databases">
        <title>Sequencing the genomes of 1000 actinobacteria strains.</title>
        <authorList>
            <person name="Klenk H.-P."/>
        </authorList>
    </citation>
    <scope>NUCLEOTIDE SEQUENCE [LARGE SCALE GENOMIC DNA]</scope>
    <source>
        <strain evidence="3 4">DSM 43925</strain>
    </source>
</reference>
<keyword evidence="4" id="KW-1185">Reference proteome</keyword>
<dbReference type="Pfam" id="PF01814">
    <property type="entry name" value="Hemerythrin"/>
    <property type="match status" value="1"/>
</dbReference>
<name>A0A438M6N1_9ACTN</name>
<evidence type="ECO:0000256" key="1">
    <source>
        <dbReference type="SAM" id="MobiDB-lite"/>
    </source>
</evidence>
<protein>
    <submittedName>
        <fullName evidence="3">Hemerythrin HHE cation binding domain-containing protein</fullName>
    </submittedName>
</protein>
<dbReference type="CDD" id="cd12108">
    <property type="entry name" value="Hr-like"/>
    <property type="match status" value="1"/>
</dbReference>
<organism evidence="3 4">
    <name type="scientific">Nonomuraea polychroma</name>
    <dbReference type="NCBI Taxonomy" id="46176"/>
    <lineage>
        <taxon>Bacteria</taxon>
        <taxon>Bacillati</taxon>
        <taxon>Actinomycetota</taxon>
        <taxon>Actinomycetes</taxon>
        <taxon>Streptosporangiales</taxon>
        <taxon>Streptosporangiaceae</taxon>
        <taxon>Nonomuraea</taxon>
    </lineage>
</organism>
<dbReference type="PANTHER" id="PTHR35585:SF1">
    <property type="entry name" value="HHE DOMAIN PROTEIN (AFU_ORTHOLOGUE AFUA_4G00730)"/>
    <property type="match status" value="1"/>
</dbReference>
<feature type="region of interest" description="Disordered" evidence="1">
    <location>
        <begin position="118"/>
        <end position="156"/>
    </location>
</feature>
<dbReference type="InterPro" id="IPR012312">
    <property type="entry name" value="Hemerythrin-like"/>
</dbReference>
<comment type="caution">
    <text evidence="3">The sequence shown here is derived from an EMBL/GenBank/DDBJ whole genome shotgun (WGS) entry which is preliminary data.</text>
</comment>
<dbReference type="PANTHER" id="PTHR35585">
    <property type="entry name" value="HHE DOMAIN PROTEIN (AFU_ORTHOLOGUE AFUA_4G00730)"/>
    <property type="match status" value="1"/>
</dbReference>
<accession>A0A438M6N1</accession>
<dbReference type="EMBL" id="SAUN01000001">
    <property type="protein sequence ID" value="RVX41360.1"/>
    <property type="molecule type" value="Genomic_DNA"/>
</dbReference>